<sequence>MEEDDKNIVPPPYSPVAGDTVRRKPGKKKNREEKKGERQQRPPSRQREQRSKSPQPELQQQNDNERRRSQRYVSTEQPEPNVPASTSSGKKGKEQGQTDQPKPGTVPSAKSRSRFSVIKPEDSPPPPAFAHGASPARSGPEGQPSTRGMTLGEETAKLAEEKRRLEYEMKKLASERECLELEQQVRKEREALEALKKERPGHQQQQHQQQQRSQPSVKAASIPSVPPHLAAQQPRRNSVIMAEHPWTDPSQTQEGGETPIRSGRRDTEADMPAVPAPGPHTTVYPLTEISVYTMGGQCFTVYEIGDAIDQQPEALGWSRVAGDTATLAGSPFNVVDVSQDRRTSMRRITLTAAGIHASEKPQGKGAPSECAVGKFEENAQTPVSELQQEMQHRQVAEVSGWVKKKARYGLWKDRYMRLRDGALLYHSDAKKDSTPNAVFPFWSHIVRGQAHPKETQQFTVSYDDLNGDARDLHFSSRDASRSGQGWVDLINKYTMRTAMQIALYHYEDILVSYNEWYYKDPANVERGPFPLLHLLWWHQNGMLCDATPVKMRGHQSFQPLGNGDALREAAVRWQHVCDSEDFLRAFPLATSGDDEEHERQD</sequence>
<gene>
    <name evidence="4" type="ORF">Vbra_7282</name>
</gene>
<dbReference type="InterPro" id="IPR011993">
    <property type="entry name" value="PH-like_dom_sf"/>
</dbReference>
<proteinExistence type="predicted"/>
<dbReference type="Gene3D" id="3.30.1490.40">
    <property type="match status" value="1"/>
</dbReference>
<dbReference type="EMBL" id="CDMY01000221">
    <property type="protein sequence ID" value="CEL94556.1"/>
    <property type="molecule type" value="Genomic_DNA"/>
</dbReference>
<evidence type="ECO:0000313" key="5">
    <source>
        <dbReference type="Proteomes" id="UP000041254"/>
    </source>
</evidence>
<feature type="domain" description="PH" evidence="2">
    <location>
        <begin position="395"/>
        <end position="495"/>
    </location>
</feature>
<dbReference type="AlphaFoldDB" id="A0A0G4EEW3"/>
<dbReference type="PROSITE" id="PS50829">
    <property type="entry name" value="GYF"/>
    <property type="match status" value="1"/>
</dbReference>
<dbReference type="Pfam" id="PF02213">
    <property type="entry name" value="GYF"/>
    <property type="match status" value="1"/>
</dbReference>
<protein>
    <recommendedName>
        <fullName evidence="6">PH domain-containing protein</fullName>
    </recommendedName>
</protein>
<evidence type="ECO:0000259" key="2">
    <source>
        <dbReference type="PROSITE" id="PS50003"/>
    </source>
</evidence>
<dbReference type="OrthoDB" id="1870062at2759"/>
<accession>A0A0G4EEW3</accession>
<dbReference type="VEuPathDB" id="CryptoDB:Vbra_7282"/>
<evidence type="ECO:0008006" key="6">
    <source>
        <dbReference type="Google" id="ProtNLM"/>
    </source>
</evidence>
<evidence type="ECO:0000259" key="3">
    <source>
        <dbReference type="PROSITE" id="PS50829"/>
    </source>
</evidence>
<feature type="region of interest" description="Disordered" evidence="1">
    <location>
        <begin position="244"/>
        <end position="280"/>
    </location>
</feature>
<feature type="region of interest" description="Disordered" evidence="1">
    <location>
        <begin position="1"/>
        <end position="157"/>
    </location>
</feature>
<dbReference type="CDD" id="cd00821">
    <property type="entry name" value="PH"/>
    <property type="match status" value="1"/>
</dbReference>
<reference evidence="4 5" key="1">
    <citation type="submission" date="2014-11" db="EMBL/GenBank/DDBJ databases">
        <authorList>
            <person name="Zhu J."/>
            <person name="Qi W."/>
            <person name="Song R."/>
        </authorList>
    </citation>
    <scope>NUCLEOTIDE SEQUENCE [LARGE SCALE GENOMIC DNA]</scope>
</reference>
<feature type="domain" description="GYF" evidence="3">
    <location>
        <begin position="513"/>
        <end position="561"/>
    </location>
</feature>
<dbReference type="SUPFAM" id="SSF55277">
    <property type="entry name" value="GYF domain"/>
    <property type="match status" value="1"/>
</dbReference>
<feature type="compositionally biased region" description="Basic and acidic residues" evidence="1">
    <location>
        <begin position="190"/>
        <end position="201"/>
    </location>
</feature>
<evidence type="ECO:0000313" key="4">
    <source>
        <dbReference type="EMBL" id="CEL94556.1"/>
    </source>
</evidence>
<feature type="compositionally biased region" description="Low complexity" evidence="1">
    <location>
        <begin position="202"/>
        <end position="211"/>
    </location>
</feature>
<dbReference type="Pfam" id="PF00169">
    <property type="entry name" value="PH"/>
    <property type="match status" value="1"/>
</dbReference>
<name>A0A0G4EEW3_VITBC</name>
<dbReference type="InterPro" id="IPR035445">
    <property type="entry name" value="GYF-like_dom_sf"/>
</dbReference>
<organism evidence="4 5">
    <name type="scientific">Vitrella brassicaformis (strain CCMP3155)</name>
    <dbReference type="NCBI Taxonomy" id="1169540"/>
    <lineage>
        <taxon>Eukaryota</taxon>
        <taxon>Sar</taxon>
        <taxon>Alveolata</taxon>
        <taxon>Colpodellida</taxon>
        <taxon>Vitrellaceae</taxon>
        <taxon>Vitrella</taxon>
    </lineage>
</organism>
<dbReference type="PROSITE" id="PS50003">
    <property type="entry name" value="PH_DOMAIN"/>
    <property type="match status" value="1"/>
</dbReference>
<evidence type="ECO:0000256" key="1">
    <source>
        <dbReference type="SAM" id="MobiDB-lite"/>
    </source>
</evidence>
<dbReference type="Gene3D" id="2.30.29.30">
    <property type="entry name" value="Pleckstrin-homology domain (PH domain)/Phosphotyrosine-binding domain (PTB)"/>
    <property type="match status" value="1"/>
</dbReference>
<feature type="compositionally biased region" description="Basic and acidic residues" evidence="1">
    <location>
        <begin position="30"/>
        <end position="51"/>
    </location>
</feature>
<dbReference type="SUPFAM" id="SSF50729">
    <property type="entry name" value="PH domain-like"/>
    <property type="match status" value="1"/>
</dbReference>
<dbReference type="InterPro" id="IPR003169">
    <property type="entry name" value="GYF"/>
</dbReference>
<dbReference type="InterPro" id="IPR001849">
    <property type="entry name" value="PH_domain"/>
</dbReference>
<dbReference type="InParanoid" id="A0A0G4EEW3"/>
<feature type="compositionally biased region" description="Polar residues" evidence="1">
    <location>
        <begin position="71"/>
        <end position="90"/>
    </location>
</feature>
<dbReference type="Proteomes" id="UP000041254">
    <property type="component" value="Unassembled WGS sequence"/>
</dbReference>
<feature type="region of interest" description="Disordered" evidence="1">
    <location>
        <begin position="190"/>
        <end position="222"/>
    </location>
</feature>
<keyword evidence="5" id="KW-1185">Reference proteome</keyword>